<evidence type="ECO:0000256" key="7">
    <source>
        <dbReference type="SAM" id="Phobius"/>
    </source>
</evidence>
<feature type="domain" description="Protein kinase" evidence="8">
    <location>
        <begin position="287"/>
        <end position="635"/>
    </location>
</feature>
<dbReference type="PROSITE" id="PS50011">
    <property type="entry name" value="PROTEIN_KINASE_DOM"/>
    <property type="match status" value="1"/>
</dbReference>
<evidence type="ECO:0000313" key="9">
    <source>
        <dbReference type="EMBL" id="OMO71545.1"/>
    </source>
</evidence>
<gene>
    <name evidence="9" type="ORF">CCACVL1_18165</name>
</gene>
<dbReference type="Pfam" id="PF08551">
    <property type="entry name" value="DUF1751"/>
    <property type="match status" value="1"/>
</dbReference>
<evidence type="ECO:0000259" key="8">
    <source>
        <dbReference type="PROSITE" id="PS50011"/>
    </source>
</evidence>
<keyword evidence="3 7" id="KW-0812">Transmembrane</keyword>
<dbReference type="PANTHER" id="PTHR10566:SF123">
    <property type="entry name" value="PROTEIN KINASE SUPERFAMILY PROTEIN"/>
    <property type="match status" value="1"/>
</dbReference>
<proteinExistence type="inferred from homology"/>
<dbReference type="GO" id="GO:0006890">
    <property type="term" value="P:retrograde vesicle-mediated transport, Golgi to endoplasmic reticulum"/>
    <property type="evidence" value="ECO:0007669"/>
    <property type="project" value="InterPro"/>
</dbReference>
<evidence type="ECO:0000256" key="4">
    <source>
        <dbReference type="ARBA" id="ARBA00022989"/>
    </source>
</evidence>
<dbReference type="OMA" id="HIANADW"/>
<evidence type="ECO:0000313" key="10">
    <source>
        <dbReference type="Proteomes" id="UP000188268"/>
    </source>
</evidence>
<dbReference type="SUPFAM" id="SSF56112">
    <property type="entry name" value="Protein kinase-like (PK-like)"/>
    <property type="match status" value="1"/>
</dbReference>
<dbReference type="Gene3D" id="1.20.1540.10">
    <property type="entry name" value="Rhomboid-like"/>
    <property type="match status" value="1"/>
</dbReference>
<dbReference type="InterPro" id="IPR035952">
    <property type="entry name" value="Rhomboid-like_sf"/>
</dbReference>
<dbReference type="PANTHER" id="PTHR10566">
    <property type="entry name" value="CHAPERONE-ACTIVITY OF BC1 COMPLEX CABC1 -RELATED"/>
    <property type="match status" value="1"/>
</dbReference>
<comment type="similarity">
    <text evidence="2">Belongs to the protein kinase superfamily. ADCK protein kinase family.</text>
</comment>
<protein>
    <submittedName>
        <fullName evidence="9">Aminoglycoside phosphotransferase</fullName>
    </submittedName>
</protein>
<feature type="transmembrane region" description="Helical" evidence="7">
    <location>
        <begin position="998"/>
        <end position="1016"/>
    </location>
</feature>
<feature type="transmembrane region" description="Helical" evidence="7">
    <location>
        <begin position="836"/>
        <end position="861"/>
    </location>
</feature>
<keyword evidence="9" id="KW-0808">Transferase</keyword>
<organism evidence="9 10">
    <name type="scientific">Corchorus capsularis</name>
    <name type="common">Jute</name>
    <dbReference type="NCBI Taxonomy" id="210143"/>
    <lineage>
        <taxon>Eukaryota</taxon>
        <taxon>Viridiplantae</taxon>
        <taxon>Streptophyta</taxon>
        <taxon>Embryophyta</taxon>
        <taxon>Tracheophyta</taxon>
        <taxon>Spermatophyta</taxon>
        <taxon>Magnoliopsida</taxon>
        <taxon>eudicotyledons</taxon>
        <taxon>Gunneridae</taxon>
        <taxon>Pentapetalae</taxon>
        <taxon>rosids</taxon>
        <taxon>malvids</taxon>
        <taxon>Malvales</taxon>
        <taxon>Malvaceae</taxon>
        <taxon>Grewioideae</taxon>
        <taxon>Apeibeae</taxon>
        <taxon>Corchorus</taxon>
    </lineage>
</organism>
<accession>A0A1R3HMH2</accession>
<dbReference type="GO" id="GO:0005524">
    <property type="term" value="F:ATP binding"/>
    <property type="evidence" value="ECO:0007669"/>
    <property type="project" value="InterPro"/>
</dbReference>
<dbReference type="InterPro" id="IPR013861">
    <property type="entry name" value="TMEM115/Pdh1/Rbl19"/>
</dbReference>
<feature type="transmembrane region" description="Helical" evidence="7">
    <location>
        <begin position="911"/>
        <end position="933"/>
    </location>
</feature>
<keyword evidence="5 7" id="KW-0472">Membrane</keyword>
<dbReference type="InterPro" id="IPR000719">
    <property type="entry name" value="Prot_kinase_dom"/>
</dbReference>
<keyword evidence="10" id="KW-1185">Reference proteome</keyword>
<dbReference type="STRING" id="210143.A0A1R3HMH2"/>
<evidence type="ECO:0000256" key="1">
    <source>
        <dbReference type="ARBA" id="ARBA00004141"/>
    </source>
</evidence>
<dbReference type="Gramene" id="OMO71545">
    <property type="protein sequence ID" value="OMO71545"/>
    <property type="gene ID" value="CCACVL1_18165"/>
</dbReference>
<comment type="caution">
    <text evidence="9">The sequence shown here is derived from an EMBL/GenBank/DDBJ whole genome shotgun (WGS) entry which is preliminary data.</text>
</comment>
<dbReference type="InterPro" id="IPR050154">
    <property type="entry name" value="UbiB_kinase"/>
</dbReference>
<comment type="subcellular location">
    <subcellularLocation>
        <location evidence="1">Membrane</location>
        <topology evidence="1">Multi-pass membrane protein</topology>
    </subcellularLocation>
</comment>
<sequence>MMALTSSFTAAVPLTVLRENGGVASTTTYRLKLRPGGKQRQQRRQVQAVFGNFSHFGDAVRKDMEFLKKGVKKGAEWANETFRIPQVKKAVDDVVWLRNIEDPQFSPPAQPAVLPQPYYPELSGLDLMMADLKALEAYVNYYYYQSKKWSKPLPETYDAEEVADYFSRRPHVVAFRLLEVFSSFASAAIRIRMSGIKKFVRPGSPNDIDENLSQYNFGMVLKETMLSLGPTFIKVGQSLSTRPDIIGPEISKALSELHDKIPPFPRSNAMKIIEQDLGSPVGSFFSYISEEPVAAASFGQVYRGSTLDGFDVAVKVQRPNLRHVVVRDIYILRLGLGLLQKIAKRKNDPRLYADELGKGLVGELDYTLEAANASEFRAAHSHFSFMQVPKVYQHLTRKRVLTMEWMIGESPTDLLSPMTTNSIKHDSKYLEKQKVDAKRRLLDLVNKGVEASLIQLLETGLLHADPHPGNLRYTTSGQIGFLDFGLLCRMEKKHQYAMLASIVHIVNGDWSSLVQALTDMDVVKPGTNILRVIMDLEDALGEVEFKDGIPDVKFSRVLGKIWAVALKYHFKMPPYYTLVLRSLASLEGLAVAGDPSFKTFEAAYPYVVRKLITENSPETRKILHSVVLNKKKEFRWERLSLFLRVGATRKNLQWVAASSGETSLENLPNRTNGVFDVAYLLLRLLPSKDGVALRRLIMTADGASIVRAVVSKEAKVFRFQLCRIIADILYQRMSEALARVVPGGQYNFRLRLAGGHENRELGPSTRLYTSTYDTNDYEALLRDRRLKKALKVTVNSQADRSPRPSPEENQPPQFTLSTMSSPGGGMFGGFTKLCKGLAVILIGGHIVVQLIPASVTYLALIPARTIPFGWNLITAGYIEQTVHGVVVSTLGLLFMGKLLEPIWGSKEFLKFIFIINILTSVSVFITAIALYYITRVENYLYMPLSGFHGVLAGFLVGIKQIVPDQELSLLKIKAKWLPSLMLLFSIAISFFTQESATYLPTLIFGTYTGWIYLRYLQRKPEAKLRGDPNEDFAFSTFFPEFLRPVIDPIASIFHRMLCGKSEASTDAQGYTLGGAPLPGSDPIEATRRRERGARALEERLAAERLAAARDSDESHRDGADNV</sequence>
<name>A0A1R3HMH2_COCAP</name>
<dbReference type="GO" id="GO:0004672">
    <property type="term" value="F:protein kinase activity"/>
    <property type="evidence" value="ECO:0007669"/>
    <property type="project" value="InterPro"/>
</dbReference>
<reference evidence="9 10" key="1">
    <citation type="submission" date="2013-09" db="EMBL/GenBank/DDBJ databases">
        <title>Corchorus capsularis genome sequencing.</title>
        <authorList>
            <person name="Alam M."/>
            <person name="Haque M.S."/>
            <person name="Islam M.S."/>
            <person name="Emdad E.M."/>
            <person name="Islam M.M."/>
            <person name="Ahmed B."/>
            <person name="Halim A."/>
            <person name="Hossen Q.M.M."/>
            <person name="Hossain M.Z."/>
            <person name="Ahmed R."/>
            <person name="Khan M.M."/>
            <person name="Islam R."/>
            <person name="Rashid M.M."/>
            <person name="Khan S.A."/>
            <person name="Rahman M.S."/>
            <person name="Alam M."/>
        </authorList>
    </citation>
    <scope>NUCLEOTIDE SEQUENCE [LARGE SCALE GENOMIC DNA]</scope>
    <source>
        <strain evidence="10">cv. CVL-1</strain>
        <tissue evidence="9">Whole seedling</tissue>
    </source>
</reference>
<dbReference type="SMART" id="SM01160">
    <property type="entry name" value="DUF1751"/>
    <property type="match status" value="1"/>
</dbReference>
<feature type="transmembrane region" description="Helical" evidence="7">
    <location>
        <begin position="881"/>
        <end position="899"/>
    </location>
</feature>
<feature type="transmembrane region" description="Helical" evidence="7">
    <location>
        <begin position="939"/>
        <end position="962"/>
    </location>
</feature>
<evidence type="ECO:0000256" key="3">
    <source>
        <dbReference type="ARBA" id="ARBA00022692"/>
    </source>
</evidence>
<dbReference type="OrthoDB" id="427480at2759"/>
<dbReference type="InterPro" id="IPR011009">
    <property type="entry name" value="Kinase-like_dom_sf"/>
</dbReference>
<feature type="compositionally biased region" description="Polar residues" evidence="6">
    <location>
        <begin position="807"/>
        <end position="817"/>
    </location>
</feature>
<dbReference type="FunFam" id="1.20.1540.10:FF:000004">
    <property type="entry name" value="Transmembrane protein 115"/>
    <property type="match status" value="1"/>
</dbReference>
<dbReference type="SUPFAM" id="SSF144091">
    <property type="entry name" value="Rhomboid-like"/>
    <property type="match status" value="1"/>
</dbReference>
<dbReference type="EMBL" id="AWWV01011581">
    <property type="protein sequence ID" value="OMO71545.1"/>
    <property type="molecule type" value="Genomic_DNA"/>
</dbReference>
<dbReference type="GO" id="GO:0016020">
    <property type="term" value="C:membrane"/>
    <property type="evidence" value="ECO:0007669"/>
    <property type="project" value="UniProtKB-SubCell"/>
</dbReference>
<keyword evidence="4 7" id="KW-1133">Transmembrane helix</keyword>
<dbReference type="InterPro" id="IPR004147">
    <property type="entry name" value="ABC1_dom"/>
</dbReference>
<feature type="region of interest" description="Disordered" evidence="6">
    <location>
        <begin position="793"/>
        <end position="817"/>
    </location>
</feature>
<evidence type="ECO:0000256" key="6">
    <source>
        <dbReference type="SAM" id="MobiDB-lite"/>
    </source>
</evidence>
<dbReference type="Pfam" id="PF03109">
    <property type="entry name" value="ABC1"/>
    <property type="match status" value="1"/>
</dbReference>
<dbReference type="CDD" id="cd05121">
    <property type="entry name" value="ABC1_ADCK3-like"/>
    <property type="match status" value="1"/>
</dbReference>
<evidence type="ECO:0000256" key="5">
    <source>
        <dbReference type="ARBA" id="ARBA00023136"/>
    </source>
</evidence>
<dbReference type="AlphaFoldDB" id="A0A1R3HMH2"/>
<evidence type="ECO:0000256" key="2">
    <source>
        <dbReference type="ARBA" id="ARBA00009670"/>
    </source>
</evidence>
<feature type="region of interest" description="Disordered" evidence="6">
    <location>
        <begin position="1069"/>
        <end position="1092"/>
    </location>
</feature>
<dbReference type="Proteomes" id="UP000188268">
    <property type="component" value="Unassembled WGS sequence"/>
</dbReference>